<dbReference type="InterPro" id="IPR010982">
    <property type="entry name" value="Lambda_DNA-bd_dom_sf"/>
</dbReference>
<dbReference type="RefSeq" id="WP_344282866.1">
    <property type="nucleotide sequence ID" value="NZ_BAAAHV010000021.1"/>
</dbReference>
<reference evidence="3" key="1">
    <citation type="journal article" date="2019" name="Int. J. Syst. Evol. Microbiol.">
        <title>The Global Catalogue of Microorganisms (GCM) 10K type strain sequencing project: providing services to taxonomists for standard genome sequencing and annotation.</title>
        <authorList>
            <consortium name="The Broad Institute Genomics Platform"/>
            <consortium name="The Broad Institute Genome Sequencing Center for Infectious Disease"/>
            <person name="Wu L."/>
            <person name="Ma J."/>
        </authorList>
    </citation>
    <scope>NUCLEOTIDE SEQUENCE [LARGE SCALE GENOMIC DNA]</scope>
    <source>
        <strain evidence="3">CGMCC 4.7638</strain>
    </source>
</reference>
<dbReference type="EMBL" id="JBHUKQ010000003">
    <property type="protein sequence ID" value="MFD2479304.1"/>
    <property type="molecule type" value="Genomic_DNA"/>
</dbReference>
<dbReference type="Proteomes" id="UP001597542">
    <property type="component" value="Unassembled WGS sequence"/>
</dbReference>
<dbReference type="SMART" id="SM00530">
    <property type="entry name" value="HTH_XRE"/>
    <property type="match status" value="1"/>
</dbReference>
<accession>A0ABW5HQM8</accession>
<name>A0ABW5HQM8_9PSEU</name>
<organism evidence="2 3">
    <name type="scientific">Amycolatopsis albidoflavus</name>
    <dbReference type="NCBI Taxonomy" id="102226"/>
    <lineage>
        <taxon>Bacteria</taxon>
        <taxon>Bacillati</taxon>
        <taxon>Actinomycetota</taxon>
        <taxon>Actinomycetes</taxon>
        <taxon>Pseudonocardiales</taxon>
        <taxon>Pseudonocardiaceae</taxon>
        <taxon>Amycolatopsis</taxon>
    </lineage>
</organism>
<dbReference type="PROSITE" id="PS50943">
    <property type="entry name" value="HTH_CROC1"/>
    <property type="match status" value="1"/>
</dbReference>
<protein>
    <submittedName>
        <fullName evidence="2">Helix-turn-helix domain-containing protein</fullName>
    </submittedName>
</protein>
<dbReference type="Pfam" id="PF13560">
    <property type="entry name" value="HTH_31"/>
    <property type="match status" value="1"/>
</dbReference>
<keyword evidence="3" id="KW-1185">Reference proteome</keyword>
<dbReference type="InterPro" id="IPR001387">
    <property type="entry name" value="Cro/C1-type_HTH"/>
</dbReference>
<feature type="domain" description="HTH cro/C1-type" evidence="1">
    <location>
        <begin position="15"/>
        <end position="70"/>
    </location>
</feature>
<comment type="caution">
    <text evidence="2">The sequence shown here is derived from an EMBL/GenBank/DDBJ whole genome shotgun (WGS) entry which is preliminary data.</text>
</comment>
<evidence type="ECO:0000259" key="1">
    <source>
        <dbReference type="PROSITE" id="PS50943"/>
    </source>
</evidence>
<sequence>MDKPAPTPSEIGKRMRTIRERRRWSLQLVADRLGMTRQNLSKIELGERRIDRRGQLDDIAEAYECHVLDLTGEPYAPTDAHSAAALATIPQIQLALMDCDFEDVPDLVARPLDELAHGVRDANLYRDRTRYEIAGRDLGQLLIELQVTAKTADEAGQRQALRLFIEACLVAYELSKNLGHPTLGVEAARRGLEGARRLGEPALLGFARWYYALSLMRVGARRRAARSLDTALNELASSADPTTTDTLSAEMYGLLQLTTALEAARSGRTEDAHSHLAEARRLAQRTGERNGLMQHFGPANVSAWTLAIGVELGEGPAVVERVQRDSVDLGVFDSPNRVAAWHYDLARALAQDEGPRDLDAVRHLDIAARTAPQRLYHDPIARELVMQLDGRARTTVWELGSLRNRFGLSAN</sequence>
<evidence type="ECO:0000313" key="2">
    <source>
        <dbReference type="EMBL" id="MFD2479304.1"/>
    </source>
</evidence>
<evidence type="ECO:0000313" key="3">
    <source>
        <dbReference type="Proteomes" id="UP001597542"/>
    </source>
</evidence>
<dbReference type="CDD" id="cd00093">
    <property type="entry name" value="HTH_XRE"/>
    <property type="match status" value="1"/>
</dbReference>
<gene>
    <name evidence="2" type="ORF">ACFSUT_03375</name>
</gene>
<dbReference type="SUPFAM" id="SSF47413">
    <property type="entry name" value="lambda repressor-like DNA-binding domains"/>
    <property type="match status" value="1"/>
</dbReference>
<proteinExistence type="predicted"/>
<dbReference type="Gene3D" id="1.10.260.40">
    <property type="entry name" value="lambda repressor-like DNA-binding domains"/>
    <property type="match status" value="1"/>
</dbReference>